<keyword evidence="6" id="KW-0238">DNA-binding</keyword>
<comment type="similarity">
    <text evidence="2">In the C-terminal section; belongs to the class-I pyridoxal-phosphate-dependent aminotransferase family.</text>
</comment>
<organism evidence="9 10">
    <name type="scientific">Bacillus mesophilum</name>
    <dbReference type="NCBI Taxonomy" id="1071718"/>
    <lineage>
        <taxon>Bacteria</taxon>
        <taxon>Bacillati</taxon>
        <taxon>Bacillota</taxon>
        <taxon>Bacilli</taxon>
        <taxon>Bacillales</taxon>
        <taxon>Bacillaceae</taxon>
        <taxon>Bacillus</taxon>
    </lineage>
</organism>
<dbReference type="Pfam" id="PF00155">
    <property type="entry name" value="Aminotran_1_2"/>
    <property type="match status" value="1"/>
</dbReference>
<evidence type="ECO:0000256" key="6">
    <source>
        <dbReference type="ARBA" id="ARBA00023125"/>
    </source>
</evidence>
<reference evidence="9 10" key="1">
    <citation type="journal article" date="2014" name="Arch. Microbiol.">
        <title>Bacillus mesophilum sp. nov., strain IITR-54T, a novel 4-chlorobiphenyl dechlorinating bacterium.</title>
        <authorList>
            <person name="Manickam N."/>
            <person name="Singh N.K."/>
            <person name="Bajaj A."/>
            <person name="Kumar R.M."/>
            <person name="Kaur G."/>
            <person name="Kaur N."/>
            <person name="Bala M."/>
            <person name="Kumar A."/>
            <person name="Mayilraj S."/>
        </authorList>
    </citation>
    <scope>NUCLEOTIDE SEQUENCE [LARGE SCALE GENOMIC DNA]</scope>
    <source>
        <strain evidence="9 10">IITR-54</strain>
    </source>
</reference>
<keyword evidence="4" id="KW-0663">Pyridoxal phosphate</keyword>
<gene>
    <name evidence="9" type="ORF">F7732_03580</name>
</gene>
<dbReference type="Proteomes" id="UP000441354">
    <property type="component" value="Unassembled WGS sequence"/>
</dbReference>
<dbReference type="InterPro" id="IPR036390">
    <property type="entry name" value="WH_DNA-bd_sf"/>
</dbReference>
<keyword evidence="5" id="KW-0805">Transcription regulation</keyword>
<dbReference type="InterPro" id="IPR051446">
    <property type="entry name" value="HTH_trans_reg/aminotransferase"/>
</dbReference>
<dbReference type="PANTHER" id="PTHR46577:SF1">
    <property type="entry name" value="HTH-TYPE TRANSCRIPTIONAL REGULATORY PROTEIN GABR"/>
    <property type="match status" value="1"/>
</dbReference>
<dbReference type="RefSeq" id="WP_151572279.1">
    <property type="nucleotide sequence ID" value="NZ_WBOT01000001.1"/>
</dbReference>
<dbReference type="InterPro" id="IPR004839">
    <property type="entry name" value="Aminotransferase_I/II_large"/>
</dbReference>
<name>A0A7V7UXJ7_9BACI</name>
<dbReference type="PANTHER" id="PTHR46577">
    <property type="entry name" value="HTH-TYPE TRANSCRIPTIONAL REGULATORY PROTEIN GABR"/>
    <property type="match status" value="1"/>
</dbReference>
<comment type="caution">
    <text evidence="9">The sequence shown here is derived from an EMBL/GenBank/DDBJ whole genome shotgun (WGS) entry which is preliminary data.</text>
</comment>
<dbReference type="CDD" id="cd07377">
    <property type="entry name" value="WHTH_GntR"/>
    <property type="match status" value="1"/>
</dbReference>
<dbReference type="AlphaFoldDB" id="A0A7V7UXJ7"/>
<accession>A0A7V7UXJ7</accession>
<proteinExistence type="inferred from homology"/>
<dbReference type="InterPro" id="IPR015421">
    <property type="entry name" value="PyrdxlP-dep_Trfase_major"/>
</dbReference>
<dbReference type="PROSITE" id="PS50949">
    <property type="entry name" value="HTH_GNTR"/>
    <property type="match status" value="1"/>
</dbReference>
<evidence type="ECO:0000313" key="9">
    <source>
        <dbReference type="EMBL" id="KAB2335664.1"/>
    </source>
</evidence>
<dbReference type="Gene3D" id="1.10.10.10">
    <property type="entry name" value="Winged helix-like DNA-binding domain superfamily/Winged helix DNA-binding domain"/>
    <property type="match status" value="1"/>
</dbReference>
<dbReference type="GO" id="GO:0003700">
    <property type="term" value="F:DNA-binding transcription factor activity"/>
    <property type="evidence" value="ECO:0007669"/>
    <property type="project" value="InterPro"/>
</dbReference>
<dbReference type="InterPro" id="IPR015424">
    <property type="entry name" value="PyrdxlP-dep_Trfase"/>
</dbReference>
<keyword evidence="7" id="KW-0804">Transcription</keyword>
<evidence type="ECO:0000259" key="8">
    <source>
        <dbReference type="PROSITE" id="PS50949"/>
    </source>
</evidence>
<evidence type="ECO:0000256" key="4">
    <source>
        <dbReference type="ARBA" id="ARBA00022898"/>
    </source>
</evidence>
<dbReference type="SMART" id="SM00345">
    <property type="entry name" value="HTH_GNTR"/>
    <property type="match status" value="1"/>
</dbReference>
<dbReference type="GO" id="GO:0008483">
    <property type="term" value="F:transaminase activity"/>
    <property type="evidence" value="ECO:0007669"/>
    <property type="project" value="UniProtKB-KW"/>
</dbReference>
<dbReference type="OrthoDB" id="9808770at2"/>
<dbReference type="Gene3D" id="3.40.640.10">
    <property type="entry name" value="Type I PLP-dependent aspartate aminotransferase-like (Major domain)"/>
    <property type="match status" value="1"/>
</dbReference>
<evidence type="ECO:0000313" key="10">
    <source>
        <dbReference type="Proteomes" id="UP000441354"/>
    </source>
</evidence>
<dbReference type="SUPFAM" id="SSF53383">
    <property type="entry name" value="PLP-dependent transferases"/>
    <property type="match status" value="1"/>
</dbReference>
<sequence length="462" mass="51889">MILKDLNRQGSVTLTQQLYEQIRSLILNDELHEGERIFSTREVAGSLQISRNIVIEAYDRLLSEGYLEIIPKSGTFVAKGASIKAAKKEGSITLQGIVFEKQPTYIDFKGGNPAIDHFPRKKWAQLTKDVCLDAPSSIFGYGDPCGVLSLRKVLVNYLRRARGVICDHSQIVITSGATQALKLITELLVKKDDFIAVEDPVTDEMRNIFTNADASIFPVAADHEGIQPALLPEKRPSFTFVIPSHQFPLGGTLTIQRRVQLLEYARKMDSYIVEDDYDSEFTYEGGSVPSIQGLDPDCVIYVGTFSKILSPALRIGYVVLPKPLIEPFYSLKWYSDRHTSSIEQYALARFIDEGHLDKHVRKMKKIYMERRKVLTDALQRAFPTVHVIGKAAGMHIVAQFPGITFTKELCEKLMQEGVKIYPVEHFALNKGSHADKIVLGYGGITVEELKKGVEILKRNIQE</sequence>
<protein>
    <submittedName>
        <fullName evidence="9">PLP-dependent aminotransferase family protein</fullName>
    </submittedName>
</protein>
<evidence type="ECO:0000256" key="3">
    <source>
        <dbReference type="ARBA" id="ARBA00022576"/>
    </source>
</evidence>
<dbReference type="InterPro" id="IPR000524">
    <property type="entry name" value="Tscrpt_reg_HTH_GntR"/>
</dbReference>
<dbReference type="InterPro" id="IPR036388">
    <property type="entry name" value="WH-like_DNA-bd_sf"/>
</dbReference>
<keyword evidence="10" id="KW-1185">Reference proteome</keyword>
<feature type="domain" description="HTH gntR-type" evidence="8">
    <location>
        <begin position="12"/>
        <end position="80"/>
    </location>
</feature>
<dbReference type="GO" id="GO:0030170">
    <property type="term" value="F:pyridoxal phosphate binding"/>
    <property type="evidence" value="ECO:0007669"/>
    <property type="project" value="InterPro"/>
</dbReference>
<keyword evidence="3 9" id="KW-0032">Aminotransferase</keyword>
<keyword evidence="9" id="KW-0808">Transferase</keyword>
<evidence type="ECO:0000256" key="1">
    <source>
        <dbReference type="ARBA" id="ARBA00001933"/>
    </source>
</evidence>
<dbReference type="EMBL" id="WBOT01000001">
    <property type="protein sequence ID" value="KAB2335664.1"/>
    <property type="molecule type" value="Genomic_DNA"/>
</dbReference>
<evidence type="ECO:0000256" key="5">
    <source>
        <dbReference type="ARBA" id="ARBA00023015"/>
    </source>
</evidence>
<dbReference type="GO" id="GO:0003677">
    <property type="term" value="F:DNA binding"/>
    <property type="evidence" value="ECO:0007669"/>
    <property type="project" value="UniProtKB-KW"/>
</dbReference>
<dbReference type="SUPFAM" id="SSF46785">
    <property type="entry name" value="Winged helix' DNA-binding domain"/>
    <property type="match status" value="1"/>
</dbReference>
<evidence type="ECO:0000256" key="7">
    <source>
        <dbReference type="ARBA" id="ARBA00023163"/>
    </source>
</evidence>
<evidence type="ECO:0000256" key="2">
    <source>
        <dbReference type="ARBA" id="ARBA00005384"/>
    </source>
</evidence>
<dbReference type="Pfam" id="PF00392">
    <property type="entry name" value="GntR"/>
    <property type="match status" value="1"/>
</dbReference>
<comment type="cofactor">
    <cofactor evidence="1">
        <name>pyridoxal 5'-phosphate</name>
        <dbReference type="ChEBI" id="CHEBI:597326"/>
    </cofactor>
</comment>
<dbReference type="CDD" id="cd00609">
    <property type="entry name" value="AAT_like"/>
    <property type="match status" value="1"/>
</dbReference>